<evidence type="ECO:0008006" key="4">
    <source>
        <dbReference type="Google" id="ProtNLM"/>
    </source>
</evidence>
<gene>
    <name evidence="2" type="ORF">CEE60_14745</name>
</gene>
<organism evidence="2 3">
    <name type="scientific">Stenotrophomonas maltophilia</name>
    <name type="common">Pseudomonas maltophilia</name>
    <name type="synonym">Xanthomonas maltophilia</name>
    <dbReference type="NCBI Taxonomy" id="40324"/>
    <lineage>
        <taxon>Bacteria</taxon>
        <taxon>Pseudomonadati</taxon>
        <taxon>Pseudomonadota</taxon>
        <taxon>Gammaproteobacteria</taxon>
        <taxon>Lysobacterales</taxon>
        <taxon>Lysobacteraceae</taxon>
        <taxon>Stenotrophomonas</taxon>
        <taxon>Stenotrophomonas maltophilia group</taxon>
    </lineage>
</organism>
<feature type="chain" id="PRO_5013009744" description="Secreted protein" evidence="1">
    <location>
        <begin position="21"/>
        <end position="153"/>
    </location>
</feature>
<dbReference type="EMBL" id="NIVS01000040">
    <property type="protein sequence ID" value="OWQ51568.1"/>
    <property type="molecule type" value="Genomic_DNA"/>
</dbReference>
<feature type="signal peptide" evidence="1">
    <location>
        <begin position="1"/>
        <end position="20"/>
    </location>
</feature>
<evidence type="ECO:0000313" key="2">
    <source>
        <dbReference type="EMBL" id="OWQ51568.1"/>
    </source>
</evidence>
<reference evidence="2 3" key="1">
    <citation type="submission" date="2017-06" db="EMBL/GenBank/DDBJ databases">
        <authorList>
            <person name="Kim H.J."/>
            <person name="Triplett B.A."/>
        </authorList>
    </citation>
    <scope>NUCLEOTIDE SEQUENCE [LARGE SCALE GENOMIC DNA]</scope>
    <source>
        <strain evidence="2 3">13146</strain>
    </source>
</reference>
<name>A0A246HK37_STEMA</name>
<dbReference type="Proteomes" id="UP000198157">
    <property type="component" value="Unassembled WGS sequence"/>
</dbReference>
<keyword evidence="1" id="KW-0732">Signal</keyword>
<protein>
    <recommendedName>
        <fullName evidence="4">Secreted protein</fullName>
    </recommendedName>
</protein>
<comment type="caution">
    <text evidence="2">The sequence shown here is derived from an EMBL/GenBank/DDBJ whole genome shotgun (WGS) entry which is preliminary data.</text>
</comment>
<evidence type="ECO:0000313" key="3">
    <source>
        <dbReference type="Proteomes" id="UP000198157"/>
    </source>
</evidence>
<dbReference type="OrthoDB" id="5988253at2"/>
<accession>A0A246HK37</accession>
<sequence>MNVLRAVVCVCLLVTAGAVAAQATSECPSLPASSGLQWQELAQRDLIQCKASTADGREVLSLTLSARNPELPLNRALRQEKGSFAGETLYWYQPDLGGQKPPGYDTRRITVVKFDKNRFAQIALYAGDPTELGSLQSLAQGMNLTPSAVAAGR</sequence>
<dbReference type="AlphaFoldDB" id="A0A246HK37"/>
<evidence type="ECO:0000256" key="1">
    <source>
        <dbReference type="SAM" id="SignalP"/>
    </source>
</evidence>
<proteinExistence type="predicted"/>